<accession>A0ACC6IXH0</accession>
<organism evidence="1 2">
    <name type="scientific">Chryseobacterium bernardetii</name>
    <dbReference type="NCBI Taxonomy" id="1241978"/>
    <lineage>
        <taxon>Bacteria</taxon>
        <taxon>Pseudomonadati</taxon>
        <taxon>Bacteroidota</taxon>
        <taxon>Flavobacteriia</taxon>
        <taxon>Flavobacteriales</taxon>
        <taxon>Weeksellaceae</taxon>
        <taxon>Chryseobacterium group</taxon>
        <taxon>Chryseobacterium</taxon>
    </lineage>
</organism>
<sequence length="454" mass="52772">MIPLKIDYEKLYQELEKQGKKLTGLFELQYPIYCVHATIADITPDPLDYLDVFIIDIIRTNNKLSAITIGSFLGVSKDIIEMRINILKGESLVEENESGLQVSDLGYNIFVKKVAERIHIISYDFYIDGITHKPLNKQFYRAYRSKFISENDKVLRTNKFGESFIECDMKPDLVHTPFNKERVIEKLKNISMDARDEFAIPIGFKDITDLSYTKLSFQILVAASIAKNGIVKEVIDGFANQSYIAGKSYYDDVRQYITNFEDNIKSKVQNLVFKVTERNLGYNPEQKVDYILSSNWREIDRYPNHQDHIFQFDFEGIKHILSKKLKTVLDTEQDIEFSKGIIEFQISKKTLQKSTDRKSIISNLLRGRDYLFDLMFKNFNVQLLYIYYSSADEIVEKILEISSIIKATSFDDISEKKLLEKCSECPLSLRQILILGGHNDILEKFDMEKNMILI</sequence>
<dbReference type="Proteomes" id="UP001184376">
    <property type="component" value="Unassembled WGS sequence"/>
</dbReference>
<reference evidence="1" key="1">
    <citation type="submission" date="2023-07" db="EMBL/GenBank/DDBJ databases">
        <title>Sorghum-associated microbial communities from plants grown in Nebraska, USA.</title>
        <authorList>
            <person name="Schachtman D."/>
        </authorList>
    </citation>
    <scope>NUCLEOTIDE SEQUENCE</scope>
    <source>
        <strain evidence="1">DS1280</strain>
    </source>
</reference>
<keyword evidence="2" id="KW-1185">Reference proteome</keyword>
<gene>
    <name evidence="1" type="ORF">J2795_003205</name>
</gene>
<dbReference type="EMBL" id="JAVDRG010000005">
    <property type="protein sequence ID" value="MDR6442480.1"/>
    <property type="molecule type" value="Genomic_DNA"/>
</dbReference>
<evidence type="ECO:0000313" key="1">
    <source>
        <dbReference type="EMBL" id="MDR6442480.1"/>
    </source>
</evidence>
<proteinExistence type="predicted"/>
<comment type="caution">
    <text evidence="1">The sequence shown here is derived from an EMBL/GenBank/DDBJ whole genome shotgun (WGS) entry which is preliminary data.</text>
</comment>
<protein>
    <submittedName>
        <fullName evidence="1">Uncharacterized protein</fullName>
    </submittedName>
</protein>
<evidence type="ECO:0000313" key="2">
    <source>
        <dbReference type="Proteomes" id="UP001184376"/>
    </source>
</evidence>
<name>A0ACC6IXH0_9FLAO</name>